<reference evidence="1 2" key="1">
    <citation type="submission" date="2019-03" db="EMBL/GenBank/DDBJ databases">
        <title>Porphyromonas levii Isolated from the Uterus of Dairy Cows.</title>
        <authorList>
            <person name="Francis A.M."/>
        </authorList>
    </citation>
    <scope>NUCLEOTIDE SEQUENCE [LARGE SCALE GENOMIC DNA]</scope>
    <source>
        <strain evidence="1 2">AF5678</strain>
    </source>
</reference>
<dbReference type="OrthoDB" id="9962624at2"/>
<keyword evidence="2" id="KW-1185">Reference proteome</keyword>
<dbReference type="RefSeq" id="WP_134848828.1">
    <property type="nucleotide sequence ID" value="NZ_CP197400.1"/>
</dbReference>
<accession>A0A4Y8WMD1</accession>
<dbReference type="STRING" id="1122973.GCA_000379925_02011"/>
<name>A0A4Y8WMD1_9PORP</name>
<comment type="caution">
    <text evidence="1">The sequence shown here is derived from an EMBL/GenBank/DDBJ whole genome shotgun (WGS) entry which is preliminary data.</text>
</comment>
<proteinExistence type="predicted"/>
<evidence type="ECO:0000313" key="1">
    <source>
        <dbReference type="EMBL" id="TFH94203.1"/>
    </source>
</evidence>
<organism evidence="1 2">
    <name type="scientific">Porphyromonas levii</name>
    <dbReference type="NCBI Taxonomy" id="28114"/>
    <lineage>
        <taxon>Bacteria</taxon>
        <taxon>Pseudomonadati</taxon>
        <taxon>Bacteroidota</taxon>
        <taxon>Bacteroidia</taxon>
        <taxon>Bacteroidales</taxon>
        <taxon>Porphyromonadaceae</taxon>
        <taxon>Porphyromonas</taxon>
    </lineage>
</organism>
<evidence type="ECO:0000313" key="2">
    <source>
        <dbReference type="Proteomes" id="UP000297225"/>
    </source>
</evidence>
<sequence>MKCLKNILVFFSLFLFLSSCVKKEAPNDNPKITIEIEVDGERVGEMRSNVAEAKGIGEVKGGGSYHHGDKVTIQATVYPNSKYKLYSLYEKAERGGFTKERGLVNETVSGGGYSKVKNTSCSLTFAVSEDMTFVAKFVSKDDLEDESITIGDVVVKDVEKNPNVVNVIATENGKV</sequence>
<dbReference type="Proteomes" id="UP000297225">
    <property type="component" value="Unassembled WGS sequence"/>
</dbReference>
<dbReference type="AlphaFoldDB" id="A0A4Y8WMD1"/>
<dbReference type="EMBL" id="SPNC01000163">
    <property type="protein sequence ID" value="TFH94203.1"/>
    <property type="molecule type" value="Genomic_DNA"/>
</dbReference>
<gene>
    <name evidence="1" type="ORF">E4P47_08520</name>
</gene>
<protein>
    <submittedName>
        <fullName evidence="1">Uncharacterized protein</fullName>
    </submittedName>
</protein>
<dbReference type="PROSITE" id="PS51257">
    <property type="entry name" value="PROKAR_LIPOPROTEIN"/>
    <property type="match status" value="1"/>
</dbReference>